<dbReference type="InterPro" id="IPR023198">
    <property type="entry name" value="PGP-like_dom2"/>
</dbReference>
<keyword evidence="2" id="KW-1185">Reference proteome</keyword>
<dbReference type="PANTHER" id="PTHR47829:SF1">
    <property type="entry name" value="HAD FAMILY PHOSPHATASE"/>
    <property type="match status" value="1"/>
</dbReference>
<dbReference type="Proteomes" id="UP000054408">
    <property type="component" value="Unassembled WGS sequence"/>
</dbReference>
<organism evidence="1 2">
    <name type="scientific">Thecamonas trahens ATCC 50062</name>
    <dbReference type="NCBI Taxonomy" id="461836"/>
    <lineage>
        <taxon>Eukaryota</taxon>
        <taxon>Apusozoa</taxon>
        <taxon>Apusomonadida</taxon>
        <taxon>Apusomonadidae</taxon>
        <taxon>Thecamonas</taxon>
    </lineage>
</organism>
<dbReference type="InterPro" id="IPR006439">
    <property type="entry name" value="HAD-SF_hydro_IA"/>
</dbReference>
<dbReference type="AlphaFoldDB" id="A0A0L0D1Z4"/>
<dbReference type="eggNOG" id="KOG3085">
    <property type="taxonomic scope" value="Eukaryota"/>
</dbReference>
<dbReference type="PRINTS" id="PR00413">
    <property type="entry name" value="HADHALOGNASE"/>
</dbReference>
<sequence>MASLGPVEAVVFDVGGVLTASPLPAIARYAAELGVPARELAMTLAGSTAFALLECGLIDVDEACARLDREVQLRLGTEAAAGFAAADMFAVLRNALRPRPEVLQLVAEIAGAGLAIGILTNNWKGAEPPRELRDLVPRAVVVESRLEAMRKPGPAIFARMLDRLGVAPGAVVFLDDIGANVKTARLLGMHTIKVPASEEVYGEAFDELALVLRERNGLNIALGQVRSKL</sequence>
<dbReference type="OMA" id="TAPNGFW"/>
<dbReference type="SFLD" id="SFLDS00003">
    <property type="entry name" value="Haloacid_Dehalogenase"/>
    <property type="match status" value="1"/>
</dbReference>
<evidence type="ECO:0000313" key="1">
    <source>
        <dbReference type="EMBL" id="KNC46374.1"/>
    </source>
</evidence>
<dbReference type="NCBIfam" id="TIGR01509">
    <property type="entry name" value="HAD-SF-IA-v3"/>
    <property type="match status" value="1"/>
</dbReference>
<reference evidence="1 2" key="1">
    <citation type="submission" date="2010-05" db="EMBL/GenBank/DDBJ databases">
        <title>The Genome Sequence of Thecamonas trahens ATCC 50062.</title>
        <authorList>
            <consortium name="The Broad Institute Genome Sequencing Platform"/>
            <person name="Russ C."/>
            <person name="Cuomo C."/>
            <person name="Shea T."/>
            <person name="Young S.K."/>
            <person name="Zeng Q."/>
            <person name="Koehrsen M."/>
            <person name="Haas B."/>
            <person name="Borodovsky M."/>
            <person name="Guigo R."/>
            <person name="Alvarado L."/>
            <person name="Berlin A."/>
            <person name="Bochicchio J."/>
            <person name="Borenstein D."/>
            <person name="Chapman S."/>
            <person name="Chen Z."/>
            <person name="Freedman E."/>
            <person name="Gellesch M."/>
            <person name="Goldberg J."/>
            <person name="Griggs A."/>
            <person name="Gujja S."/>
            <person name="Heilman E."/>
            <person name="Heiman D."/>
            <person name="Hepburn T."/>
            <person name="Howarth C."/>
            <person name="Jen D."/>
            <person name="Larson L."/>
            <person name="Mehta T."/>
            <person name="Park D."/>
            <person name="Pearson M."/>
            <person name="Roberts A."/>
            <person name="Saif S."/>
            <person name="Shenoy N."/>
            <person name="Sisk P."/>
            <person name="Stolte C."/>
            <person name="Sykes S."/>
            <person name="Thomson T."/>
            <person name="Walk T."/>
            <person name="White J."/>
            <person name="Yandava C."/>
            <person name="Burger G."/>
            <person name="Gray M.W."/>
            <person name="Holland P.W.H."/>
            <person name="King N."/>
            <person name="Lang F.B.F."/>
            <person name="Roger A.J."/>
            <person name="Ruiz-Trillo I."/>
            <person name="Lander E."/>
            <person name="Nusbaum C."/>
        </authorList>
    </citation>
    <scope>NUCLEOTIDE SEQUENCE [LARGE SCALE GENOMIC DNA]</scope>
    <source>
        <strain evidence="1 2">ATCC 50062</strain>
    </source>
</reference>
<dbReference type="Gene3D" id="1.10.150.240">
    <property type="entry name" value="Putative phosphatase, domain 2"/>
    <property type="match status" value="1"/>
</dbReference>
<dbReference type="GO" id="GO:0016787">
    <property type="term" value="F:hydrolase activity"/>
    <property type="evidence" value="ECO:0007669"/>
    <property type="project" value="UniProtKB-KW"/>
</dbReference>
<name>A0A0L0D1Z4_THETB</name>
<keyword evidence="1" id="KW-0378">Hydrolase</keyword>
<dbReference type="OrthoDB" id="1694274at2759"/>
<dbReference type="InterPro" id="IPR023214">
    <property type="entry name" value="HAD_sf"/>
</dbReference>
<dbReference type="Gene3D" id="3.40.50.1000">
    <property type="entry name" value="HAD superfamily/HAD-like"/>
    <property type="match status" value="1"/>
</dbReference>
<protein>
    <submittedName>
        <fullName evidence="1">Epoxide hydrolase</fullName>
    </submittedName>
</protein>
<dbReference type="RefSeq" id="XP_013760667.1">
    <property type="nucleotide sequence ID" value="XM_013905213.1"/>
</dbReference>
<dbReference type="InterPro" id="IPR052898">
    <property type="entry name" value="ACAD10-like"/>
</dbReference>
<proteinExistence type="predicted"/>
<evidence type="ECO:0000313" key="2">
    <source>
        <dbReference type="Proteomes" id="UP000054408"/>
    </source>
</evidence>
<dbReference type="SUPFAM" id="SSF56784">
    <property type="entry name" value="HAD-like"/>
    <property type="match status" value="1"/>
</dbReference>
<dbReference type="STRING" id="461836.A0A0L0D1Z4"/>
<dbReference type="EMBL" id="GL349442">
    <property type="protein sequence ID" value="KNC46374.1"/>
    <property type="molecule type" value="Genomic_DNA"/>
</dbReference>
<dbReference type="Pfam" id="PF00702">
    <property type="entry name" value="Hydrolase"/>
    <property type="match status" value="1"/>
</dbReference>
<dbReference type="GeneID" id="25562478"/>
<dbReference type="CDD" id="cd02603">
    <property type="entry name" value="HAD_sEH-N_like"/>
    <property type="match status" value="1"/>
</dbReference>
<dbReference type="InterPro" id="IPR036412">
    <property type="entry name" value="HAD-like_sf"/>
</dbReference>
<gene>
    <name evidence="1" type="ORF">AMSG_02826</name>
</gene>
<accession>A0A0L0D1Z4</accession>
<dbReference type="PANTHER" id="PTHR47829">
    <property type="entry name" value="HYDROLASE, PUTATIVE (AFU_ORTHOLOGUE AFUA_1G12880)-RELATED"/>
    <property type="match status" value="1"/>
</dbReference>
<dbReference type="SFLD" id="SFLDG01129">
    <property type="entry name" value="C1.5:_HAD__Beta-PGM__Phosphata"/>
    <property type="match status" value="1"/>
</dbReference>